<accession>A0A163S7Z9</accession>
<sequence>MVPRRGSSARRFDDARRPPGSDAGRAARPALPNPGTTYEVATDVTMFSIPSTWTPVVASAGGMYIATMVV</sequence>
<organism evidence="2 3">
    <name type="scientific">Oerskovia enterophila</name>
    <dbReference type="NCBI Taxonomy" id="43678"/>
    <lineage>
        <taxon>Bacteria</taxon>
        <taxon>Bacillati</taxon>
        <taxon>Actinomycetota</taxon>
        <taxon>Actinomycetes</taxon>
        <taxon>Micrococcales</taxon>
        <taxon>Cellulomonadaceae</taxon>
        <taxon>Oerskovia</taxon>
    </lineage>
</organism>
<evidence type="ECO:0000313" key="3">
    <source>
        <dbReference type="Proteomes" id="UP000076447"/>
    </source>
</evidence>
<gene>
    <name evidence="2" type="ORF">OJAG_11980</name>
</gene>
<feature type="region of interest" description="Disordered" evidence="1">
    <location>
        <begin position="1"/>
        <end position="35"/>
    </location>
</feature>
<comment type="caution">
    <text evidence="2">The sequence shown here is derived from an EMBL/GenBank/DDBJ whole genome shotgun (WGS) entry which is preliminary data.</text>
</comment>
<proteinExistence type="predicted"/>
<dbReference type="AlphaFoldDB" id="A0A163S7Z9"/>
<evidence type="ECO:0000313" key="2">
    <source>
        <dbReference type="EMBL" id="KZM36103.1"/>
    </source>
</evidence>
<protein>
    <submittedName>
        <fullName evidence="2">Uncharacterized protein</fullName>
    </submittedName>
</protein>
<evidence type="ECO:0000256" key="1">
    <source>
        <dbReference type="SAM" id="MobiDB-lite"/>
    </source>
</evidence>
<feature type="compositionally biased region" description="Basic and acidic residues" evidence="1">
    <location>
        <begin position="10"/>
        <end position="19"/>
    </location>
</feature>
<dbReference type="EMBL" id="LRIE01000060">
    <property type="protein sequence ID" value="KZM36103.1"/>
    <property type="molecule type" value="Genomic_DNA"/>
</dbReference>
<dbReference type="Proteomes" id="UP000076447">
    <property type="component" value="Unassembled WGS sequence"/>
</dbReference>
<reference evidence="2 3" key="1">
    <citation type="submission" date="2016-01" db="EMBL/GenBank/DDBJ databases">
        <title>Genome sequence of Oerskovia enterophila VJag, an agar and cellulose degrading bacterium.</title>
        <authorList>
            <person name="Poehlein A."/>
            <person name="Jag V."/>
            <person name="Bengelsdorf F."/>
            <person name="Duerre P."/>
            <person name="Daniel R."/>
        </authorList>
    </citation>
    <scope>NUCLEOTIDE SEQUENCE [LARGE SCALE GENOMIC DNA]</scope>
    <source>
        <strain evidence="2 3">VJag</strain>
    </source>
</reference>
<name>A0A163S7Z9_9CELL</name>